<dbReference type="PANTHER" id="PTHR14209">
    <property type="entry name" value="ISOAMYL ACETATE-HYDROLYZING ESTERASE 1"/>
    <property type="match status" value="1"/>
</dbReference>
<dbReference type="Pfam" id="PF00657">
    <property type="entry name" value="Lipase_GDSL"/>
    <property type="match status" value="1"/>
</dbReference>
<evidence type="ECO:0000313" key="2">
    <source>
        <dbReference type="Proteomes" id="UP000030854"/>
    </source>
</evidence>
<accession>A0A0B1PDL0</accession>
<keyword evidence="1" id="KW-0378">Hydrolase</keyword>
<keyword evidence="2" id="KW-1185">Reference proteome</keyword>
<name>A0A0B1PDL0_UNCNE</name>
<dbReference type="SUPFAM" id="SSF52266">
    <property type="entry name" value="SGNH hydrolase"/>
    <property type="match status" value="1"/>
</dbReference>
<organism evidence="1 2">
    <name type="scientific">Uncinula necator</name>
    <name type="common">Grape powdery mildew</name>
    <dbReference type="NCBI Taxonomy" id="52586"/>
    <lineage>
        <taxon>Eukaryota</taxon>
        <taxon>Fungi</taxon>
        <taxon>Dikarya</taxon>
        <taxon>Ascomycota</taxon>
        <taxon>Pezizomycotina</taxon>
        <taxon>Leotiomycetes</taxon>
        <taxon>Erysiphales</taxon>
        <taxon>Erysiphaceae</taxon>
        <taxon>Erysiphe</taxon>
    </lineage>
</organism>
<evidence type="ECO:0000313" key="1">
    <source>
        <dbReference type="EMBL" id="KHJ34734.1"/>
    </source>
</evidence>
<sequence>MSGREQFILFGDSLIERANLECDGFQFVNQLENALDGRYEMIAHGYPGANTYHALDFLKNVIPSPEKAKVRFLAIWFGTNDADKSRPVSIENFEKNLISIINSPQLCAHLPDINIILITPPPVEESLLVEHKKKKYGLEGPPHLTAASAAQYAKKIQELVQELKSTNKEQTIEKASCQSKRENKFKRQLEVLDVWGEFISMTEWREGTLPGSSILGVDQILSELLIDGVHLTTAGYKIVLSAFYKLLRTKWAQFICD</sequence>
<comment type="caution">
    <text evidence="1">The sequence shown here is derived from an EMBL/GenBank/DDBJ whole genome shotgun (WGS) entry which is preliminary data.</text>
</comment>
<dbReference type="InterPro" id="IPR036514">
    <property type="entry name" value="SGNH_hydro_sf"/>
</dbReference>
<proteinExistence type="predicted"/>
<dbReference type="AlphaFoldDB" id="A0A0B1PDL0"/>
<gene>
    <name evidence="1" type="ORF">EV44_g2376</name>
</gene>
<dbReference type="PANTHER" id="PTHR14209:SF19">
    <property type="entry name" value="ISOAMYL ACETATE-HYDROLYZING ESTERASE 1 HOMOLOG"/>
    <property type="match status" value="1"/>
</dbReference>
<dbReference type="InterPro" id="IPR045136">
    <property type="entry name" value="Iah1-like"/>
</dbReference>
<dbReference type="HOGENOM" id="CLU_051989_0_0_1"/>
<dbReference type="GO" id="GO:0016788">
    <property type="term" value="F:hydrolase activity, acting on ester bonds"/>
    <property type="evidence" value="ECO:0007669"/>
    <property type="project" value="InterPro"/>
</dbReference>
<dbReference type="STRING" id="52586.A0A0B1PDL0"/>
<dbReference type="OMA" id="ANSHCEG"/>
<reference evidence="1 2" key="1">
    <citation type="journal article" date="2014" name="BMC Genomics">
        <title>Adaptive genomic structural variation in the grape powdery mildew pathogen, Erysiphe necator.</title>
        <authorList>
            <person name="Jones L."/>
            <person name="Riaz S."/>
            <person name="Morales-Cruz A."/>
            <person name="Amrine K.C."/>
            <person name="McGuire B."/>
            <person name="Gubler W.D."/>
            <person name="Walker M.A."/>
            <person name="Cantu D."/>
        </authorList>
    </citation>
    <scope>NUCLEOTIDE SEQUENCE [LARGE SCALE GENOMIC DNA]</scope>
    <source>
        <strain evidence="2">c</strain>
    </source>
</reference>
<protein>
    <submittedName>
        <fullName evidence="1">Putative gdsl lipase acylhydrolase family protein</fullName>
    </submittedName>
</protein>
<dbReference type="EMBL" id="JNVN01000728">
    <property type="protein sequence ID" value="KHJ34734.1"/>
    <property type="molecule type" value="Genomic_DNA"/>
</dbReference>
<dbReference type="Gene3D" id="3.40.50.1110">
    <property type="entry name" value="SGNH hydrolase"/>
    <property type="match status" value="1"/>
</dbReference>
<dbReference type="Proteomes" id="UP000030854">
    <property type="component" value="Unassembled WGS sequence"/>
</dbReference>
<dbReference type="InterPro" id="IPR001087">
    <property type="entry name" value="GDSL"/>
</dbReference>